<proteinExistence type="inferred from homology"/>
<keyword evidence="5" id="KW-1185">Reference proteome</keyword>
<sequence>MNDQNLGRCWIFGDDINTDFLAPGKYMKFSIDKIAEHCMEDVEPRFAREVRPGDIVIGGSNFGAGSSREQAVEVLRHLGVRCVIAQSFAGLFYRNGFNLGLPLLLGPKAPAAPAWGIAPDARAQFDLEQAVLEVPQQGLRLQCTPIPAHLLALVNDGGLVPHLRKRLAARPQPDSKEPA</sequence>
<dbReference type="InterPro" id="IPR000573">
    <property type="entry name" value="AconitaseA/IPMdHydase_ssu_swvl"/>
</dbReference>
<evidence type="ECO:0000313" key="4">
    <source>
        <dbReference type="EMBL" id="UYG50779.1"/>
    </source>
</evidence>
<dbReference type="InterPro" id="IPR015928">
    <property type="entry name" value="Aconitase/3IPM_dehydase_swvl"/>
</dbReference>
<feature type="domain" description="Aconitase A/isopropylmalate dehydratase small subunit swivel" evidence="3">
    <location>
        <begin position="55"/>
        <end position="101"/>
    </location>
</feature>
<protein>
    <submittedName>
        <fullName evidence="4">3-isopropylmalate dehydratase</fullName>
    </submittedName>
</protein>
<dbReference type="SUPFAM" id="SSF52016">
    <property type="entry name" value="LeuD/IlvD-like"/>
    <property type="match status" value="1"/>
</dbReference>
<dbReference type="Gene3D" id="3.20.19.10">
    <property type="entry name" value="Aconitase, domain 4"/>
    <property type="match status" value="1"/>
</dbReference>
<dbReference type="Pfam" id="PF00694">
    <property type="entry name" value="Aconitase_C"/>
    <property type="match status" value="1"/>
</dbReference>
<name>A0ABY6G8I4_9BURK</name>
<evidence type="ECO:0000313" key="5">
    <source>
        <dbReference type="Proteomes" id="UP001162800"/>
    </source>
</evidence>
<gene>
    <name evidence="4" type="ORF">M9799_11825</name>
</gene>
<dbReference type="PANTHER" id="PTHR43345">
    <property type="entry name" value="3-ISOPROPYLMALATE DEHYDRATASE SMALL SUBUNIT 2-RELATED-RELATED"/>
    <property type="match status" value="1"/>
</dbReference>
<dbReference type="EMBL" id="CP106881">
    <property type="protein sequence ID" value="UYG50779.1"/>
    <property type="molecule type" value="Genomic_DNA"/>
</dbReference>
<dbReference type="InterPro" id="IPR050075">
    <property type="entry name" value="LeuD"/>
</dbReference>
<dbReference type="Proteomes" id="UP001162800">
    <property type="component" value="Chromosome"/>
</dbReference>
<dbReference type="RefSeq" id="WP_231041876.1">
    <property type="nucleotide sequence ID" value="NZ_CP106881.1"/>
</dbReference>
<comment type="similarity">
    <text evidence="1">Belongs to the LeuD family. LeuD type 2 subfamily.</text>
</comment>
<dbReference type="InterPro" id="IPR011827">
    <property type="entry name" value="LeuD_type2/HacB/DmdB"/>
</dbReference>
<dbReference type="NCBIfam" id="TIGR02087">
    <property type="entry name" value="LEUD_arch"/>
    <property type="match status" value="1"/>
</dbReference>
<evidence type="ECO:0000256" key="2">
    <source>
        <dbReference type="ARBA" id="ARBA00023239"/>
    </source>
</evidence>
<evidence type="ECO:0000259" key="3">
    <source>
        <dbReference type="Pfam" id="PF00694"/>
    </source>
</evidence>
<accession>A0ABY6G8I4</accession>
<keyword evidence="2" id="KW-0456">Lyase</keyword>
<reference evidence="4" key="1">
    <citation type="submission" date="2022-09" db="EMBL/GenBank/DDBJ databases">
        <title>The complete genome of Acidovorax sp. 5MLIR.</title>
        <authorList>
            <person name="Liu L."/>
            <person name="Yue J."/>
            <person name="Yang F."/>
            <person name="Yuan J."/>
            <person name="Li L."/>
        </authorList>
    </citation>
    <scope>NUCLEOTIDE SEQUENCE</scope>
    <source>
        <strain evidence="4">5MLIR</strain>
    </source>
</reference>
<organism evidence="4 5">
    <name type="scientific">Comamonas endophytica</name>
    <dbReference type="NCBI Taxonomy" id="2949090"/>
    <lineage>
        <taxon>Bacteria</taxon>
        <taxon>Pseudomonadati</taxon>
        <taxon>Pseudomonadota</taxon>
        <taxon>Betaproteobacteria</taxon>
        <taxon>Burkholderiales</taxon>
        <taxon>Comamonadaceae</taxon>
        <taxon>Comamonas</taxon>
    </lineage>
</organism>
<dbReference type="PANTHER" id="PTHR43345:SF2">
    <property type="entry name" value="3-ISOPROPYLMALATE DEHYDRATASE SMALL SUBUNIT 1"/>
    <property type="match status" value="1"/>
</dbReference>
<evidence type="ECO:0000256" key="1">
    <source>
        <dbReference type="ARBA" id="ARBA00009869"/>
    </source>
</evidence>